<organism evidence="2">
    <name type="scientific">bioreactor metagenome</name>
    <dbReference type="NCBI Taxonomy" id="1076179"/>
    <lineage>
        <taxon>unclassified sequences</taxon>
        <taxon>metagenomes</taxon>
        <taxon>ecological metagenomes</taxon>
    </lineage>
</organism>
<name>A0A645BCD8_9ZZZZ</name>
<dbReference type="GO" id="GO:0005829">
    <property type="term" value="C:cytosol"/>
    <property type="evidence" value="ECO:0007669"/>
    <property type="project" value="TreeGrafter"/>
</dbReference>
<dbReference type="SUPFAM" id="SSF53613">
    <property type="entry name" value="Ribokinase-like"/>
    <property type="match status" value="1"/>
</dbReference>
<keyword evidence="2" id="KW-0418">Kinase</keyword>
<evidence type="ECO:0000313" key="2">
    <source>
        <dbReference type="EMBL" id="MPM60853.1"/>
    </source>
</evidence>
<comment type="caution">
    <text evidence="2">The sequence shown here is derived from an EMBL/GenBank/DDBJ whole genome shotgun (WGS) entry which is preliminary data.</text>
</comment>
<dbReference type="GO" id="GO:0050225">
    <property type="term" value="F:pseudouridine kinase activity"/>
    <property type="evidence" value="ECO:0007669"/>
    <property type="project" value="UniProtKB-EC"/>
</dbReference>
<reference evidence="2" key="1">
    <citation type="submission" date="2019-08" db="EMBL/GenBank/DDBJ databases">
        <authorList>
            <person name="Kucharzyk K."/>
            <person name="Murdoch R.W."/>
            <person name="Higgins S."/>
            <person name="Loffler F."/>
        </authorList>
    </citation>
    <scope>NUCLEOTIDE SEQUENCE</scope>
</reference>
<dbReference type="PANTHER" id="PTHR46566">
    <property type="entry name" value="1-PHOSPHOFRUCTOKINASE-RELATED"/>
    <property type="match status" value="1"/>
</dbReference>
<proteinExistence type="predicted"/>
<evidence type="ECO:0000259" key="1">
    <source>
        <dbReference type="Pfam" id="PF00294"/>
    </source>
</evidence>
<protein>
    <submittedName>
        <fullName evidence="2">Pseudouridine kinase</fullName>
        <ecNumber evidence="2">2.7.1.83</ecNumber>
    </submittedName>
</protein>
<sequence>MKAKNVIGKFHTIKPNRLEAEILSGISIKDDKDVEKAAKHFLDEGVKNVFISLGEQGIYYTNGHSSGYVTTPKVQVVNANGAGDSFLAGVAYSTLNNESIGEAAKFGVGCSLLTITHENTINPNLCVENVNKRLKETGLC</sequence>
<accession>A0A645BCD8</accession>
<gene>
    <name evidence="2" type="primary">psuK_9</name>
    <name evidence="2" type="ORF">SDC9_107707</name>
</gene>
<dbReference type="EMBL" id="VSSQ01018023">
    <property type="protein sequence ID" value="MPM60853.1"/>
    <property type="molecule type" value="Genomic_DNA"/>
</dbReference>
<dbReference type="Gene3D" id="3.40.1190.20">
    <property type="match status" value="1"/>
</dbReference>
<dbReference type="Pfam" id="PF00294">
    <property type="entry name" value="PfkB"/>
    <property type="match status" value="1"/>
</dbReference>
<feature type="domain" description="Carbohydrate kinase PfkB" evidence="1">
    <location>
        <begin position="3"/>
        <end position="123"/>
    </location>
</feature>
<dbReference type="AlphaFoldDB" id="A0A645BCD8"/>
<dbReference type="GO" id="GO:0008443">
    <property type="term" value="F:phosphofructokinase activity"/>
    <property type="evidence" value="ECO:0007669"/>
    <property type="project" value="TreeGrafter"/>
</dbReference>
<dbReference type="InterPro" id="IPR011611">
    <property type="entry name" value="PfkB_dom"/>
</dbReference>
<keyword evidence="2" id="KW-0808">Transferase</keyword>
<dbReference type="PANTHER" id="PTHR46566:SF2">
    <property type="entry name" value="ATP-DEPENDENT 6-PHOSPHOFRUCTOKINASE ISOZYME 2"/>
    <property type="match status" value="1"/>
</dbReference>
<dbReference type="InterPro" id="IPR029056">
    <property type="entry name" value="Ribokinase-like"/>
</dbReference>
<dbReference type="EC" id="2.7.1.83" evidence="2"/>